<dbReference type="CDD" id="cd00092">
    <property type="entry name" value="HTH_CRP"/>
    <property type="match status" value="1"/>
</dbReference>
<keyword evidence="1" id="KW-0805">Transcription regulation</keyword>
<dbReference type="InterPro" id="IPR018335">
    <property type="entry name" value="Tscrpt_reg_HTH_Crp-type_CS"/>
</dbReference>
<dbReference type="PANTHER" id="PTHR24567:SF75">
    <property type="entry name" value="FUMARATE AND NITRATE REDUCTION REGULATORY PROTEIN"/>
    <property type="match status" value="1"/>
</dbReference>
<dbReference type="PROSITE" id="PS51063">
    <property type="entry name" value="HTH_CRP_2"/>
    <property type="match status" value="1"/>
</dbReference>
<dbReference type="PROSITE" id="PS00042">
    <property type="entry name" value="HTH_CRP_1"/>
    <property type="match status" value="1"/>
</dbReference>
<evidence type="ECO:0000313" key="6">
    <source>
        <dbReference type="EMBL" id="MCP3427461.1"/>
    </source>
</evidence>
<dbReference type="PROSITE" id="PS50042">
    <property type="entry name" value="CNMP_BINDING_3"/>
    <property type="match status" value="1"/>
</dbReference>
<dbReference type="GO" id="GO:0003677">
    <property type="term" value="F:DNA binding"/>
    <property type="evidence" value="ECO:0007669"/>
    <property type="project" value="UniProtKB-KW"/>
</dbReference>
<name>A0AA41X0W4_9ALTE</name>
<evidence type="ECO:0000256" key="2">
    <source>
        <dbReference type="ARBA" id="ARBA00023125"/>
    </source>
</evidence>
<dbReference type="InterPro" id="IPR018490">
    <property type="entry name" value="cNMP-bd_dom_sf"/>
</dbReference>
<accession>A0AA41X0W4</accession>
<dbReference type="EMBL" id="JANATA010000001">
    <property type="protein sequence ID" value="MCP3427461.1"/>
    <property type="molecule type" value="Genomic_DNA"/>
</dbReference>
<dbReference type="GO" id="GO:0003700">
    <property type="term" value="F:DNA-binding transcription factor activity"/>
    <property type="evidence" value="ECO:0007669"/>
    <property type="project" value="InterPro"/>
</dbReference>
<keyword evidence="7" id="KW-1185">Reference proteome</keyword>
<dbReference type="Gene3D" id="2.60.120.10">
    <property type="entry name" value="Jelly Rolls"/>
    <property type="match status" value="1"/>
</dbReference>
<evidence type="ECO:0000259" key="5">
    <source>
        <dbReference type="PROSITE" id="PS51063"/>
    </source>
</evidence>
<proteinExistence type="predicted"/>
<dbReference type="SMART" id="SM00419">
    <property type="entry name" value="HTH_CRP"/>
    <property type="match status" value="1"/>
</dbReference>
<dbReference type="SMART" id="SM00100">
    <property type="entry name" value="cNMP"/>
    <property type="match status" value="1"/>
</dbReference>
<gene>
    <name evidence="6" type="primary">fnr</name>
    <name evidence="6" type="ORF">NLF92_00705</name>
</gene>
<comment type="caution">
    <text evidence="6">The sequence shown here is derived from an EMBL/GenBank/DDBJ whole genome shotgun (WGS) entry which is preliminary data.</text>
</comment>
<dbReference type="Pfam" id="PF00325">
    <property type="entry name" value="Crp"/>
    <property type="match status" value="1"/>
</dbReference>
<dbReference type="Proteomes" id="UP001165413">
    <property type="component" value="Unassembled WGS sequence"/>
</dbReference>
<dbReference type="InterPro" id="IPR036388">
    <property type="entry name" value="WH-like_DNA-bd_sf"/>
</dbReference>
<evidence type="ECO:0000256" key="3">
    <source>
        <dbReference type="ARBA" id="ARBA00023163"/>
    </source>
</evidence>
<feature type="domain" description="Cyclic nucleotide-binding" evidence="4">
    <location>
        <begin position="20"/>
        <end position="105"/>
    </location>
</feature>
<dbReference type="PRINTS" id="PR00034">
    <property type="entry name" value="HTHCRP"/>
</dbReference>
<dbReference type="InterPro" id="IPR012318">
    <property type="entry name" value="HTH_CRP"/>
</dbReference>
<evidence type="ECO:0000256" key="1">
    <source>
        <dbReference type="ARBA" id="ARBA00023015"/>
    </source>
</evidence>
<dbReference type="InterPro" id="IPR036390">
    <property type="entry name" value="WH_DNA-bd_sf"/>
</dbReference>
<dbReference type="GO" id="GO:0005829">
    <property type="term" value="C:cytosol"/>
    <property type="evidence" value="ECO:0007669"/>
    <property type="project" value="TreeGrafter"/>
</dbReference>
<dbReference type="CDD" id="cd00038">
    <property type="entry name" value="CAP_ED"/>
    <property type="match status" value="1"/>
</dbReference>
<sequence>MKKTELSIHCQSCSFSHLCLPVSLNQDELDSLDNIIERKTPLHKHDILVNKGDKFRSLFAVRSGSFKSAIHTEDGQEQIVSFHLPGDLIGFDGLYSKRYGSTTTALETGMVCELPYENLEEMSALYPNVKQQIMIHMSGEIQQDQEMIMLLNKRTAEQKLLHFLSFLAQRFGERGFSKKEFNLSMTRNEIGNYLGLTVETISRLLTRFQKENLIKVDGKLITIIESNKIVAKANNLEESLI</sequence>
<evidence type="ECO:0000259" key="4">
    <source>
        <dbReference type="PROSITE" id="PS50042"/>
    </source>
</evidence>
<organism evidence="6 7">
    <name type="scientific">Opacimonas viscosa</name>
    <dbReference type="NCBI Taxonomy" id="2961944"/>
    <lineage>
        <taxon>Bacteria</taxon>
        <taxon>Pseudomonadati</taxon>
        <taxon>Pseudomonadota</taxon>
        <taxon>Gammaproteobacteria</taxon>
        <taxon>Alteromonadales</taxon>
        <taxon>Alteromonadaceae</taxon>
        <taxon>Opacimonas</taxon>
    </lineage>
</organism>
<evidence type="ECO:0000313" key="7">
    <source>
        <dbReference type="Proteomes" id="UP001165413"/>
    </source>
</evidence>
<feature type="domain" description="HTH crp-type" evidence="5">
    <location>
        <begin position="154"/>
        <end position="227"/>
    </location>
</feature>
<dbReference type="InterPro" id="IPR050397">
    <property type="entry name" value="Env_Response_Regulators"/>
</dbReference>
<dbReference type="Pfam" id="PF00027">
    <property type="entry name" value="cNMP_binding"/>
    <property type="match status" value="1"/>
</dbReference>
<protein>
    <submittedName>
        <fullName evidence="6">Fumarate/nitrate reduction transcriptional regulator Fnr</fullName>
    </submittedName>
</protein>
<dbReference type="PANTHER" id="PTHR24567">
    <property type="entry name" value="CRP FAMILY TRANSCRIPTIONAL REGULATORY PROTEIN"/>
    <property type="match status" value="1"/>
</dbReference>
<dbReference type="AlphaFoldDB" id="A0AA41X0W4"/>
<keyword evidence="3" id="KW-0804">Transcription</keyword>
<dbReference type="RefSeq" id="WP_254097833.1">
    <property type="nucleotide sequence ID" value="NZ_JANATA010000001.1"/>
</dbReference>
<keyword evidence="2" id="KW-0238">DNA-binding</keyword>
<dbReference type="FunFam" id="1.10.10.10:FF:000028">
    <property type="entry name" value="Fumarate/nitrate reduction transcriptional regulator Fnr"/>
    <property type="match status" value="1"/>
</dbReference>
<dbReference type="InterPro" id="IPR000595">
    <property type="entry name" value="cNMP-bd_dom"/>
</dbReference>
<dbReference type="SUPFAM" id="SSF51206">
    <property type="entry name" value="cAMP-binding domain-like"/>
    <property type="match status" value="1"/>
</dbReference>
<dbReference type="NCBIfam" id="NF008365">
    <property type="entry name" value="PRK11161.1"/>
    <property type="match status" value="1"/>
</dbReference>
<reference evidence="6" key="1">
    <citation type="submission" date="2022-07" db="EMBL/GenBank/DDBJ databases">
        <title>Characterization of the Novel Bacterium Alteromonas immobilis LMIT006 and Alteromonas gregis LMIT007.</title>
        <authorList>
            <person name="Lin X."/>
        </authorList>
    </citation>
    <scope>NUCLEOTIDE SEQUENCE</scope>
    <source>
        <strain evidence="6">LMIT007</strain>
    </source>
</reference>
<dbReference type="SUPFAM" id="SSF46785">
    <property type="entry name" value="Winged helix' DNA-binding domain"/>
    <property type="match status" value="1"/>
</dbReference>
<dbReference type="Gene3D" id="1.10.10.10">
    <property type="entry name" value="Winged helix-like DNA-binding domain superfamily/Winged helix DNA-binding domain"/>
    <property type="match status" value="1"/>
</dbReference>
<dbReference type="InterPro" id="IPR014710">
    <property type="entry name" value="RmlC-like_jellyroll"/>
</dbReference>